<name>A0A7I4YC56_HAECO</name>
<dbReference type="OrthoDB" id="5868911at2759"/>
<keyword evidence="3" id="KW-1185">Reference proteome</keyword>
<protein>
    <submittedName>
        <fullName evidence="4">DUF5641 domain-containing protein</fullName>
    </submittedName>
</protein>
<feature type="compositionally biased region" description="Basic and acidic residues" evidence="1">
    <location>
        <begin position="203"/>
        <end position="219"/>
    </location>
</feature>
<dbReference type="WBParaSite" id="HCON_00079990-00001">
    <property type="protein sequence ID" value="HCON_00079990-00001"/>
    <property type="gene ID" value="HCON_00079990"/>
</dbReference>
<dbReference type="Pfam" id="PF18701">
    <property type="entry name" value="DUF5641"/>
    <property type="match status" value="1"/>
</dbReference>
<organism evidence="3 4">
    <name type="scientific">Haemonchus contortus</name>
    <name type="common">Barber pole worm</name>
    <dbReference type="NCBI Taxonomy" id="6289"/>
    <lineage>
        <taxon>Eukaryota</taxon>
        <taxon>Metazoa</taxon>
        <taxon>Ecdysozoa</taxon>
        <taxon>Nematoda</taxon>
        <taxon>Chromadorea</taxon>
        <taxon>Rhabditida</taxon>
        <taxon>Rhabditina</taxon>
        <taxon>Rhabditomorpha</taxon>
        <taxon>Strongyloidea</taxon>
        <taxon>Trichostrongylidae</taxon>
        <taxon>Haemonchus</taxon>
    </lineage>
</organism>
<proteinExistence type="predicted"/>
<sequence>MQLTVPTHKVLESLLVEIEDTINSRPLTYQEEKWDDAPILRPIDFIQRDLVIGYPFETIGDEGADDEYNLPEEAVVLKTRRQTEDALRKSHQLTERFWTIWSQQYLIGLRDSHKLRIDNKRSSPKSPEEGHAVLIAEAALPRNSRRKGKITKINYSPKGVVREAELRMPNGRTIRRPVNLLVSLEIGDSDSSPDESEMFPDSVDYREDSAENRELEQKRYNLRSSRKKLQPWCSDGLPTSSLDGQN</sequence>
<accession>A0A7I4YC56</accession>
<dbReference type="AlphaFoldDB" id="A0A7I4YC56"/>
<evidence type="ECO:0000313" key="4">
    <source>
        <dbReference type="WBParaSite" id="HCON_00079990-00001"/>
    </source>
</evidence>
<dbReference type="OMA" id="CGHIARR"/>
<reference evidence="4" key="1">
    <citation type="submission" date="2020-12" db="UniProtKB">
        <authorList>
            <consortium name="WormBaseParasite"/>
        </authorList>
    </citation>
    <scope>IDENTIFICATION</scope>
    <source>
        <strain evidence="4">MHco3</strain>
    </source>
</reference>
<feature type="domain" description="DUF5641" evidence="2">
    <location>
        <begin position="89"/>
        <end position="183"/>
    </location>
</feature>
<feature type="compositionally biased region" description="Basic residues" evidence="1">
    <location>
        <begin position="220"/>
        <end position="229"/>
    </location>
</feature>
<evidence type="ECO:0000256" key="1">
    <source>
        <dbReference type="SAM" id="MobiDB-lite"/>
    </source>
</evidence>
<dbReference type="InterPro" id="IPR040676">
    <property type="entry name" value="DUF5641"/>
</dbReference>
<feature type="compositionally biased region" description="Acidic residues" evidence="1">
    <location>
        <begin position="187"/>
        <end position="198"/>
    </location>
</feature>
<evidence type="ECO:0000313" key="3">
    <source>
        <dbReference type="Proteomes" id="UP000025227"/>
    </source>
</evidence>
<dbReference type="Proteomes" id="UP000025227">
    <property type="component" value="Unplaced"/>
</dbReference>
<feature type="compositionally biased region" description="Polar residues" evidence="1">
    <location>
        <begin position="237"/>
        <end position="246"/>
    </location>
</feature>
<feature type="region of interest" description="Disordered" evidence="1">
    <location>
        <begin position="185"/>
        <end position="246"/>
    </location>
</feature>
<evidence type="ECO:0000259" key="2">
    <source>
        <dbReference type="Pfam" id="PF18701"/>
    </source>
</evidence>